<sequence length="780" mass="86930">MWEEIVDKIAGEDVGKELKKAWYVPKSIMYCRCVNDVGIRPHRFSNRVNASSPTKTYGIGVLLVAEMGRLYGIRKSSLTNTRRSQSCTRDLQLMKIGRDVRMSVLSPPNASAKGHCKTTRLPPRLNGFDSRRGRSLIFTSGNRVERCLWSAGFLGDLSFPALLNAHFTPFGSQYLDIKSCPNLCQHYTFFENCQKSALVRLVFRPEQAGIIEGVASQFWRADLPRRARRIEIPLRVPFDLKNSSLPPLTQLETVQVFQFPHVFFPSSSSSRRGLLNRLQFRDIDFARLPNLPDPAGHRPLPPPYTQPPTMDPYPLQPPTSHPRWLIPMGTHTTTRPVHSSLLSGDGALDVCDSVGTTARALLGLECGMRLQVDGPLNAVDIDKVTSTTGWEDHCGKIGQRGNFRQKDPRRDEAINWRAARHLPTQHTASGNCIIQVKLRRTEGCYMIAAAAQAICRGTPRCRCLAGFLRDLSPLHSDAAPYSPYFTHVGSQDLYVKNRLYLSTPHIRCRLCGKTALSLAFSSIRTKRGGEAAASECTCPQHCLPRFSHVRVRETSPTRRGGKQVNMTGIEVRRKKRVLCNVPSFEKVHHKWSRSLVRKPVSRFYQGDPAGPFTTSGYLDASAVATEEPSSLSSSFVQRRCCSVLVEQVAASTRAQKACGSWLRDCPLFIREPLQALAPAECVLPAHDAEFHTTPELQQHTIDSQLDGITREPYPKRVCHDRRFHGPFLTQSNRSGLCGWSADGLRLDSGGAYKSSTRESNDPSAADNRFSSTAAVQLDLA</sequence>
<keyword evidence="2" id="KW-1185">Reference proteome</keyword>
<organism evidence="1 2">
    <name type="scientific">Dryococelus australis</name>
    <dbReference type="NCBI Taxonomy" id="614101"/>
    <lineage>
        <taxon>Eukaryota</taxon>
        <taxon>Metazoa</taxon>
        <taxon>Ecdysozoa</taxon>
        <taxon>Arthropoda</taxon>
        <taxon>Hexapoda</taxon>
        <taxon>Insecta</taxon>
        <taxon>Pterygota</taxon>
        <taxon>Neoptera</taxon>
        <taxon>Polyneoptera</taxon>
        <taxon>Phasmatodea</taxon>
        <taxon>Verophasmatodea</taxon>
        <taxon>Anareolatae</taxon>
        <taxon>Phasmatidae</taxon>
        <taxon>Eurycanthinae</taxon>
        <taxon>Dryococelus</taxon>
    </lineage>
</organism>
<gene>
    <name evidence="1" type="ORF">PR048_002571</name>
</gene>
<accession>A0ABQ9IKK5</accession>
<proteinExistence type="predicted"/>
<protein>
    <submittedName>
        <fullName evidence="1">Uncharacterized protein</fullName>
    </submittedName>
</protein>
<evidence type="ECO:0000313" key="1">
    <source>
        <dbReference type="EMBL" id="KAJ8897225.1"/>
    </source>
</evidence>
<name>A0ABQ9IKK5_9NEOP</name>
<dbReference type="Proteomes" id="UP001159363">
    <property type="component" value="Chromosome 1"/>
</dbReference>
<reference evidence="1 2" key="1">
    <citation type="submission" date="2023-02" db="EMBL/GenBank/DDBJ databases">
        <title>LHISI_Scaffold_Assembly.</title>
        <authorList>
            <person name="Stuart O.P."/>
            <person name="Cleave R."/>
            <person name="Magrath M.J.L."/>
            <person name="Mikheyev A.S."/>
        </authorList>
    </citation>
    <scope>NUCLEOTIDE SEQUENCE [LARGE SCALE GENOMIC DNA]</scope>
    <source>
        <strain evidence="1">Daus_M_001</strain>
        <tissue evidence="1">Leg muscle</tissue>
    </source>
</reference>
<comment type="caution">
    <text evidence="1">The sequence shown here is derived from an EMBL/GenBank/DDBJ whole genome shotgun (WGS) entry which is preliminary data.</text>
</comment>
<evidence type="ECO:0000313" key="2">
    <source>
        <dbReference type="Proteomes" id="UP001159363"/>
    </source>
</evidence>
<dbReference type="EMBL" id="JARBHB010000001">
    <property type="protein sequence ID" value="KAJ8897225.1"/>
    <property type="molecule type" value="Genomic_DNA"/>
</dbReference>